<dbReference type="EMBL" id="KN837230">
    <property type="protein sequence ID" value="KIJ32199.1"/>
    <property type="molecule type" value="Genomic_DNA"/>
</dbReference>
<keyword evidence="2" id="KW-1185">Reference proteome</keyword>
<accession>A0A0C9UC10</accession>
<dbReference type="Proteomes" id="UP000054279">
    <property type="component" value="Unassembled WGS sequence"/>
</dbReference>
<name>A0A0C9UC10_SPHS4</name>
<organism evidence="1 2">
    <name type="scientific">Sphaerobolus stellatus (strain SS14)</name>
    <dbReference type="NCBI Taxonomy" id="990650"/>
    <lineage>
        <taxon>Eukaryota</taxon>
        <taxon>Fungi</taxon>
        <taxon>Dikarya</taxon>
        <taxon>Basidiomycota</taxon>
        <taxon>Agaricomycotina</taxon>
        <taxon>Agaricomycetes</taxon>
        <taxon>Phallomycetidae</taxon>
        <taxon>Geastrales</taxon>
        <taxon>Sphaerobolaceae</taxon>
        <taxon>Sphaerobolus</taxon>
    </lineage>
</organism>
<evidence type="ECO:0000313" key="2">
    <source>
        <dbReference type="Proteomes" id="UP000054279"/>
    </source>
</evidence>
<dbReference type="AlphaFoldDB" id="A0A0C9UC10"/>
<sequence>MSSEAENFYDGLMRNQVKNYRAWVFPANLVDADKFSFDKGHVWLLPDVLTRRLLAI</sequence>
<protein>
    <submittedName>
        <fullName evidence="1">Uncharacterized protein</fullName>
    </submittedName>
</protein>
<reference evidence="1 2" key="1">
    <citation type="submission" date="2014-06" db="EMBL/GenBank/DDBJ databases">
        <title>Evolutionary Origins and Diversification of the Mycorrhizal Mutualists.</title>
        <authorList>
            <consortium name="DOE Joint Genome Institute"/>
            <consortium name="Mycorrhizal Genomics Consortium"/>
            <person name="Kohler A."/>
            <person name="Kuo A."/>
            <person name="Nagy L.G."/>
            <person name="Floudas D."/>
            <person name="Copeland A."/>
            <person name="Barry K.W."/>
            <person name="Cichocki N."/>
            <person name="Veneault-Fourrey C."/>
            <person name="LaButti K."/>
            <person name="Lindquist E.A."/>
            <person name="Lipzen A."/>
            <person name="Lundell T."/>
            <person name="Morin E."/>
            <person name="Murat C."/>
            <person name="Riley R."/>
            <person name="Ohm R."/>
            <person name="Sun H."/>
            <person name="Tunlid A."/>
            <person name="Henrissat B."/>
            <person name="Grigoriev I.V."/>
            <person name="Hibbett D.S."/>
            <person name="Martin F."/>
        </authorList>
    </citation>
    <scope>NUCLEOTIDE SEQUENCE [LARGE SCALE GENOMIC DNA]</scope>
    <source>
        <strain evidence="1 2">SS14</strain>
    </source>
</reference>
<proteinExistence type="predicted"/>
<dbReference type="HOGENOM" id="CLU_3015698_0_0_1"/>
<evidence type="ECO:0000313" key="1">
    <source>
        <dbReference type="EMBL" id="KIJ32199.1"/>
    </source>
</evidence>
<gene>
    <name evidence="1" type="ORF">M422DRAFT_265996</name>
</gene>